<reference evidence="2" key="1">
    <citation type="journal article" date="2019" name="Int. J. Syst. Evol. Microbiol.">
        <title>The Global Catalogue of Microorganisms (GCM) 10K type strain sequencing project: providing services to taxonomists for standard genome sequencing and annotation.</title>
        <authorList>
            <consortium name="The Broad Institute Genomics Platform"/>
            <consortium name="The Broad Institute Genome Sequencing Center for Infectious Disease"/>
            <person name="Wu L."/>
            <person name="Ma J."/>
        </authorList>
    </citation>
    <scope>NUCLEOTIDE SEQUENCE [LARGE SCALE GENOMIC DNA]</scope>
    <source>
        <strain evidence="2">CCM 7855</strain>
    </source>
</reference>
<protein>
    <submittedName>
        <fullName evidence="1">Uncharacterized protein</fullName>
    </submittedName>
</protein>
<accession>A0ABQ1U6T5</accession>
<name>A0ABQ1U6T5_9NOCA</name>
<evidence type="ECO:0000313" key="1">
    <source>
        <dbReference type="EMBL" id="GGF12021.1"/>
    </source>
</evidence>
<keyword evidence="2" id="KW-1185">Reference proteome</keyword>
<comment type="caution">
    <text evidence="1">The sequence shown here is derived from an EMBL/GenBank/DDBJ whole genome shotgun (WGS) entry which is preliminary data.</text>
</comment>
<dbReference type="Proteomes" id="UP000632454">
    <property type="component" value="Unassembled WGS sequence"/>
</dbReference>
<evidence type="ECO:0000313" key="2">
    <source>
        <dbReference type="Proteomes" id="UP000632454"/>
    </source>
</evidence>
<dbReference type="EMBL" id="BMCS01000001">
    <property type="protein sequence ID" value="GGF12021.1"/>
    <property type="molecule type" value="Genomic_DNA"/>
</dbReference>
<organism evidence="1 2">
    <name type="scientific">Williamsia phyllosphaerae</name>
    <dbReference type="NCBI Taxonomy" id="885042"/>
    <lineage>
        <taxon>Bacteria</taxon>
        <taxon>Bacillati</taxon>
        <taxon>Actinomycetota</taxon>
        <taxon>Actinomycetes</taxon>
        <taxon>Mycobacteriales</taxon>
        <taxon>Nocardiaceae</taxon>
        <taxon>Williamsia</taxon>
    </lineage>
</organism>
<proteinExistence type="predicted"/>
<sequence>MTTTVICALDVPVPDALDGLVVIRAENSRDSMRAGVAKAVADAAVTRVVVVAGPDHPDAFLGAVVARLMIAEALGVEVAYVAPEATPGTKVYGLPSGDAAAELAVSGTAVSVPLIRDDAAVVVIGEASHTGENGSFTGETIVDSERLFLGEAKTVLIRPTRTEPGVEGALQKRFRQKWVAGRAVQTGGIDVVVERDGIRAPRPVHRSTIYRHHEDWKLVSP</sequence>
<gene>
    <name evidence="1" type="ORF">GCM10007298_04970</name>
</gene>